<evidence type="ECO:0000313" key="3">
    <source>
        <dbReference type="Proteomes" id="UP000283255"/>
    </source>
</evidence>
<keyword evidence="1" id="KW-0812">Transmembrane</keyword>
<keyword evidence="1" id="KW-0472">Membrane</keyword>
<evidence type="ECO:0000256" key="1">
    <source>
        <dbReference type="SAM" id="Phobius"/>
    </source>
</evidence>
<name>A0A418YI18_9GAMM</name>
<keyword evidence="1" id="KW-1133">Transmembrane helix</keyword>
<comment type="caution">
    <text evidence="2">The sequence shown here is derived from an EMBL/GenBank/DDBJ whole genome shotgun (WGS) entry which is preliminary data.</text>
</comment>
<dbReference type="Proteomes" id="UP000283255">
    <property type="component" value="Unassembled WGS sequence"/>
</dbReference>
<protein>
    <submittedName>
        <fullName evidence="2">Uncharacterized protein</fullName>
    </submittedName>
</protein>
<organism evidence="2 3">
    <name type="scientific">Motilimonas pumila</name>
    <dbReference type="NCBI Taxonomy" id="2303987"/>
    <lineage>
        <taxon>Bacteria</taxon>
        <taxon>Pseudomonadati</taxon>
        <taxon>Pseudomonadota</taxon>
        <taxon>Gammaproteobacteria</taxon>
        <taxon>Alteromonadales</taxon>
        <taxon>Alteromonadales genera incertae sedis</taxon>
        <taxon>Motilimonas</taxon>
    </lineage>
</organism>
<accession>A0A418YI18</accession>
<dbReference type="Pfam" id="PF14559">
    <property type="entry name" value="TPR_19"/>
    <property type="match status" value="1"/>
</dbReference>
<proteinExistence type="predicted"/>
<dbReference type="InterPro" id="IPR011990">
    <property type="entry name" value="TPR-like_helical_dom_sf"/>
</dbReference>
<feature type="transmembrane region" description="Helical" evidence="1">
    <location>
        <begin position="36"/>
        <end position="59"/>
    </location>
</feature>
<dbReference type="EMBL" id="QZCH01000003">
    <property type="protein sequence ID" value="RJG49974.1"/>
    <property type="molecule type" value="Genomic_DNA"/>
</dbReference>
<dbReference type="InterPro" id="IPR019734">
    <property type="entry name" value="TPR_rpt"/>
</dbReference>
<evidence type="ECO:0000313" key="2">
    <source>
        <dbReference type="EMBL" id="RJG49974.1"/>
    </source>
</evidence>
<dbReference type="AlphaFoldDB" id="A0A418YI18"/>
<keyword evidence="3" id="KW-1185">Reference proteome</keyword>
<dbReference type="Gene3D" id="1.25.40.10">
    <property type="entry name" value="Tetratricopeptide repeat domain"/>
    <property type="match status" value="1"/>
</dbReference>
<gene>
    <name evidence="2" type="ORF">D1Z90_04840</name>
</gene>
<sequence length="417" mass="45804">MSVINQMNKDLAQRQQSQVSPVVGSVPRQWRQQWPLIAGIGLFILLTGCIGYFVIWPWWQPSSHEARHTAQNVVNETAALHSLSSVTPEPKLVPTPQVTKAEEVGEQDIQLAIDKDLYVALNDGSGAKIHIKNQSVSIINADGTKTLLTLQPEATPVPATPEPKPTPLAIITAKPKALPKPVAPEVVIKASTQAPLPQPQLAADKYQDKAKDTGQPGKLKIKSVQLSSDELYALHLKQARAAKNKGDLSVAEGKFEKALRIKPRDEVVRKELAALKYGRGSEAQAMLLLQKGIELVPDSADFRLMLARIYMKSGDREGAVSLLDSYSPEVVANLDYYATLAALSQQLKMDDKAIKAYLELARRQPYQAKWWLGLAISQDRTGMREEALTSYQQADVIGGLSPSSSQYIKQRIAKLEP</sequence>
<dbReference type="OrthoDB" id="5406098at2"/>
<dbReference type="SUPFAM" id="SSF48452">
    <property type="entry name" value="TPR-like"/>
    <property type="match status" value="1"/>
</dbReference>
<dbReference type="SMART" id="SM00028">
    <property type="entry name" value="TPR"/>
    <property type="match status" value="4"/>
</dbReference>
<dbReference type="RefSeq" id="WP_119909620.1">
    <property type="nucleotide sequence ID" value="NZ_QZCH01000003.1"/>
</dbReference>
<reference evidence="2 3" key="2">
    <citation type="submission" date="2019-01" db="EMBL/GenBank/DDBJ databases">
        <title>Motilimonas pumilus sp. nov., isolated from the gut of sea cucumber (Apostichopus japonicus).</title>
        <authorList>
            <person name="Wang F.-Q."/>
            <person name="Ren L.-H."/>
            <person name="Lin Y.-W."/>
            <person name="Sun G.-H."/>
            <person name="Du Z.-J."/>
            <person name="Zhao J.-X."/>
            <person name="Liu X.-J."/>
            <person name="Liu L.-J."/>
        </authorList>
    </citation>
    <scope>NUCLEOTIDE SEQUENCE [LARGE SCALE GENOMIC DNA]</scope>
    <source>
        <strain evidence="2 3">PLHSC7-2</strain>
    </source>
</reference>
<reference evidence="2 3" key="1">
    <citation type="submission" date="2018-09" db="EMBL/GenBank/DDBJ databases">
        <authorList>
            <person name="Wang F."/>
        </authorList>
    </citation>
    <scope>NUCLEOTIDE SEQUENCE [LARGE SCALE GENOMIC DNA]</scope>
    <source>
        <strain evidence="2 3">PLHSC7-2</strain>
    </source>
</reference>